<sequence>MSTTNLGPFERVREIKPEAPFPTLLPVRQSYATQVEPDVVAATRRELEPLRGAIAAGARIAVTAGSRGIHDAATVVGAACAWLKELGASPFVVPAMGSHGGATAEGQLAVLASYGITEQALGVPVLATMETVVLDRLPGGPEVHLDRNAHEADGILLVNRIKLHTDFHGEIESGLAKIAAIGLGKQKGAEGIHAYGSAALAEWLPAVARRIIETGKVLGGLAILENAHEHTAKIAYVPAAGIGGPAETALLREAGELLGRLPFEQLDVLCIDEMGKDKSGAGMDTNVIGRMWVPGAGEPERPSITCITVHAISKASYGNAAGIGLADYVPFRVLEEIDMYALYVNSLTSGTGGIRRTKLPMALPTDRDTIAAAVLMCGRPDPENVRLVRMRDTLDTVNLLVAEGMRAEVEAHPNLSIVGDPVKPTWAEGGVLPAWPDELAPI</sequence>
<dbReference type="Gene3D" id="3.40.50.11440">
    <property type="match status" value="1"/>
</dbReference>
<accession>A0ABV7YHL8</accession>
<dbReference type="Proteomes" id="UP001595699">
    <property type="component" value="Unassembled WGS sequence"/>
</dbReference>
<organism evidence="1 2">
    <name type="scientific">Tenggerimyces flavus</name>
    <dbReference type="NCBI Taxonomy" id="1708749"/>
    <lineage>
        <taxon>Bacteria</taxon>
        <taxon>Bacillati</taxon>
        <taxon>Actinomycetota</taxon>
        <taxon>Actinomycetes</taxon>
        <taxon>Propionibacteriales</taxon>
        <taxon>Nocardioidaceae</taxon>
        <taxon>Tenggerimyces</taxon>
    </lineage>
</organism>
<name>A0ABV7YHL8_9ACTN</name>
<proteinExistence type="predicted"/>
<keyword evidence="2" id="KW-1185">Reference proteome</keyword>
<reference evidence="2" key="1">
    <citation type="journal article" date="2019" name="Int. J. Syst. Evol. Microbiol.">
        <title>The Global Catalogue of Microorganisms (GCM) 10K type strain sequencing project: providing services to taxonomists for standard genome sequencing and annotation.</title>
        <authorList>
            <consortium name="The Broad Institute Genomics Platform"/>
            <consortium name="The Broad Institute Genome Sequencing Center for Infectious Disease"/>
            <person name="Wu L."/>
            <person name="Ma J."/>
        </authorList>
    </citation>
    <scope>NUCLEOTIDE SEQUENCE [LARGE SCALE GENOMIC DNA]</scope>
    <source>
        <strain evidence="2">CGMCC 4.7241</strain>
    </source>
</reference>
<dbReference type="RefSeq" id="WP_205119035.1">
    <property type="nucleotide sequence ID" value="NZ_JAFBCM010000001.1"/>
</dbReference>
<evidence type="ECO:0000313" key="1">
    <source>
        <dbReference type="EMBL" id="MFC3764437.1"/>
    </source>
</evidence>
<dbReference type="EMBL" id="JBHRZH010000025">
    <property type="protein sequence ID" value="MFC3764437.1"/>
    <property type="molecule type" value="Genomic_DNA"/>
</dbReference>
<evidence type="ECO:0000313" key="2">
    <source>
        <dbReference type="Proteomes" id="UP001595699"/>
    </source>
</evidence>
<comment type="caution">
    <text evidence="1">The sequence shown here is derived from an EMBL/GenBank/DDBJ whole genome shotgun (WGS) entry which is preliminary data.</text>
</comment>
<gene>
    <name evidence="1" type="ORF">ACFOUW_26615</name>
</gene>
<protein>
    <submittedName>
        <fullName evidence="1">DUF2088 domain-containing protein</fullName>
    </submittedName>
</protein>